<organism evidence="6 7">
    <name type="scientific">Gemmobacter caeni</name>
    <dbReference type="NCBI Taxonomy" id="589035"/>
    <lineage>
        <taxon>Bacteria</taxon>
        <taxon>Pseudomonadati</taxon>
        <taxon>Pseudomonadota</taxon>
        <taxon>Alphaproteobacteria</taxon>
        <taxon>Rhodobacterales</taxon>
        <taxon>Paracoccaceae</taxon>
        <taxon>Gemmobacter</taxon>
    </lineage>
</organism>
<reference evidence="6 7" key="1">
    <citation type="submission" date="2018-04" db="EMBL/GenBank/DDBJ databases">
        <title>Genomic Encyclopedia of Archaeal and Bacterial Type Strains, Phase II (KMG-II): from individual species to whole genera.</title>
        <authorList>
            <person name="Goeker M."/>
        </authorList>
    </citation>
    <scope>NUCLEOTIDE SEQUENCE [LARGE SCALE GENOMIC DNA]</scope>
    <source>
        <strain evidence="6 7">DSM 21823</strain>
    </source>
</reference>
<evidence type="ECO:0000256" key="4">
    <source>
        <dbReference type="ARBA" id="ARBA00023163"/>
    </source>
</evidence>
<dbReference type="Gene3D" id="1.10.10.10">
    <property type="entry name" value="Winged helix-like DNA-binding domain superfamily/Winged helix DNA-binding domain"/>
    <property type="match status" value="1"/>
</dbReference>
<evidence type="ECO:0000259" key="5">
    <source>
        <dbReference type="Pfam" id="PF04198"/>
    </source>
</evidence>
<dbReference type="Pfam" id="PF04198">
    <property type="entry name" value="Sugar-bind"/>
    <property type="match status" value="1"/>
</dbReference>
<dbReference type="PANTHER" id="PTHR34294:SF1">
    <property type="entry name" value="TRANSCRIPTIONAL REGULATOR LSRR"/>
    <property type="match status" value="1"/>
</dbReference>
<dbReference type="OrthoDB" id="9808171at2"/>
<dbReference type="AlphaFoldDB" id="A0A2T6AS12"/>
<dbReference type="Proteomes" id="UP000244224">
    <property type="component" value="Unassembled WGS sequence"/>
</dbReference>
<evidence type="ECO:0000256" key="3">
    <source>
        <dbReference type="ARBA" id="ARBA00023125"/>
    </source>
</evidence>
<keyword evidence="7" id="KW-1185">Reference proteome</keyword>
<keyword evidence="4" id="KW-0804">Transcription</keyword>
<proteinExistence type="inferred from homology"/>
<gene>
    <name evidence="6" type="ORF">C8N34_11684</name>
</gene>
<sequence length="329" mass="34470">MSDRSPYSARLPADENRDHLMIQAAKLYYDLDRTQAQVADELGLTRWQVGRLLAEAKAEGVVRVEIVPRARRATGLETALQARWGLREALVVPMGGVTDPDMLNEGIAQAAARWLVALTPKPALMGVSWGRTMAALARALPQGWAPGLEVVLLNGAAALTVTDPRSSAVAEAVAQAAGGSATLLPVPAILGQPSTCRALEADPVIARAMARAGDASLVAFSMGGVSHRSALCAQGYLSPAEIDTLRAHGAVGDILGRFVDAAGQPVDAALDARTLGLPLHRLPHAEHRLALVAGAEKHAIARAALQAGYVSVLVTDDVTAHFLLETPNE</sequence>
<name>A0A2T6AS12_9RHOB</name>
<evidence type="ECO:0000313" key="7">
    <source>
        <dbReference type="Proteomes" id="UP000244224"/>
    </source>
</evidence>
<protein>
    <submittedName>
        <fullName evidence="6">Deoxyribonucleoside regulator</fullName>
    </submittedName>
</protein>
<keyword evidence="2" id="KW-0805">Transcription regulation</keyword>
<comment type="similarity">
    <text evidence="1">Belongs to the SorC transcriptional regulatory family.</text>
</comment>
<dbReference type="InterPro" id="IPR007324">
    <property type="entry name" value="Sugar-bd_dom_put"/>
</dbReference>
<feature type="domain" description="Sugar-binding" evidence="5">
    <location>
        <begin position="73"/>
        <end position="325"/>
    </location>
</feature>
<dbReference type="InterPro" id="IPR036388">
    <property type="entry name" value="WH-like_DNA-bd_sf"/>
</dbReference>
<evidence type="ECO:0000256" key="1">
    <source>
        <dbReference type="ARBA" id="ARBA00010466"/>
    </source>
</evidence>
<dbReference type="InterPro" id="IPR051054">
    <property type="entry name" value="SorC_transcr_regulators"/>
</dbReference>
<dbReference type="InterPro" id="IPR037171">
    <property type="entry name" value="NagB/RpiA_transferase-like"/>
</dbReference>
<dbReference type="EMBL" id="QBKP01000016">
    <property type="protein sequence ID" value="PTX46607.1"/>
    <property type="molecule type" value="Genomic_DNA"/>
</dbReference>
<dbReference type="GO" id="GO:0003677">
    <property type="term" value="F:DNA binding"/>
    <property type="evidence" value="ECO:0007669"/>
    <property type="project" value="UniProtKB-KW"/>
</dbReference>
<accession>A0A2T6AS12</accession>
<dbReference type="RefSeq" id="WP_108130234.1">
    <property type="nucleotide sequence ID" value="NZ_QBKP01000016.1"/>
</dbReference>
<evidence type="ECO:0000313" key="6">
    <source>
        <dbReference type="EMBL" id="PTX46607.1"/>
    </source>
</evidence>
<keyword evidence="3" id="KW-0238">DNA-binding</keyword>
<comment type="caution">
    <text evidence="6">The sequence shown here is derived from an EMBL/GenBank/DDBJ whole genome shotgun (WGS) entry which is preliminary data.</text>
</comment>
<dbReference type="PANTHER" id="PTHR34294">
    <property type="entry name" value="TRANSCRIPTIONAL REGULATOR-RELATED"/>
    <property type="match status" value="1"/>
</dbReference>
<dbReference type="Gene3D" id="3.40.50.1360">
    <property type="match status" value="1"/>
</dbReference>
<evidence type="ECO:0000256" key="2">
    <source>
        <dbReference type="ARBA" id="ARBA00023015"/>
    </source>
</evidence>
<dbReference type="SUPFAM" id="SSF100950">
    <property type="entry name" value="NagB/RpiA/CoA transferase-like"/>
    <property type="match status" value="1"/>
</dbReference>
<dbReference type="GO" id="GO:0030246">
    <property type="term" value="F:carbohydrate binding"/>
    <property type="evidence" value="ECO:0007669"/>
    <property type="project" value="InterPro"/>
</dbReference>